<feature type="disulfide bond" evidence="1">
    <location>
        <begin position="69"/>
        <end position="103"/>
    </location>
</feature>
<keyword evidence="2" id="KW-0732">Signal</keyword>
<accession>A0A0N5BVW0</accession>
<proteinExistence type="predicted"/>
<dbReference type="PROSITE" id="PS51670">
    <property type="entry name" value="SHKT"/>
    <property type="match status" value="1"/>
</dbReference>
<keyword evidence="1" id="KW-1015">Disulfide bond</keyword>
<feature type="chain" id="PRO_5005894936" evidence="2">
    <location>
        <begin position="20"/>
        <end position="103"/>
    </location>
</feature>
<name>A0A0N5BVW0_STREA</name>
<feature type="domain" description="ShKT" evidence="3">
    <location>
        <begin position="69"/>
        <end position="103"/>
    </location>
</feature>
<evidence type="ECO:0000259" key="3">
    <source>
        <dbReference type="PROSITE" id="PS51670"/>
    </source>
</evidence>
<protein>
    <submittedName>
        <fullName evidence="5">ShKT domain-containing protein</fullName>
    </submittedName>
</protein>
<organism evidence="4 5">
    <name type="scientific">Strongyloides papillosus</name>
    <name type="common">Intestinal threadworm</name>
    <dbReference type="NCBI Taxonomy" id="174720"/>
    <lineage>
        <taxon>Eukaryota</taxon>
        <taxon>Metazoa</taxon>
        <taxon>Ecdysozoa</taxon>
        <taxon>Nematoda</taxon>
        <taxon>Chromadorea</taxon>
        <taxon>Rhabditida</taxon>
        <taxon>Tylenchina</taxon>
        <taxon>Panagrolaimomorpha</taxon>
        <taxon>Strongyloidoidea</taxon>
        <taxon>Strongyloididae</taxon>
        <taxon>Strongyloides</taxon>
    </lineage>
</organism>
<dbReference type="Proteomes" id="UP000046392">
    <property type="component" value="Unplaced"/>
</dbReference>
<dbReference type="AlphaFoldDB" id="A0A0N5BVW0"/>
<keyword evidence="4" id="KW-1185">Reference proteome</keyword>
<dbReference type="WBParaSite" id="SPAL_0000996600.1">
    <property type="protein sequence ID" value="SPAL_0000996600.1"/>
    <property type="gene ID" value="SPAL_0000996600"/>
</dbReference>
<feature type="signal peptide" evidence="2">
    <location>
        <begin position="1"/>
        <end position="19"/>
    </location>
</feature>
<evidence type="ECO:0000313" key="5">
    <source>
        <dbReference type="WBParaSite" id="SPAL_0000996600.1"/>
    </source>
</evidence>
<comment type="caution">
    <text evidence="1">Lacks conserved residue(s) required for the propagation of feature annotation.</text>
</comment>
<evidence type="ECO:0000256" key="1">
    <source>
        <dbReference type="PROSITE-ProRule" id="PRU01005"/>
    </source>
</evidence>
<dbReference type="InterPro" id="IPR003582">
    <property type="entry name" value="ShKT_dom"/>
</dbReference>
<dbReference type="Pfam" id="PF01549">
    <property type="entry name" value="ShK"/>
    <property type="match status" value="1"/>
</dbReference>
<reference evidence="5" key="1">
    <citation type="submission" date="2017-02" db="UniProtKB">
        <authorList>
            <consortium name="WormBaseParasite"/>
        </authorList>
    </citation>
    <scope>IDENTIFICATION</scope>
</reference>
<evidence type="ECO:0000256" key="2">
    <source>
        <dbReference type="SAM" id="SignalP"/>
    </source>
</evidence>
<evidence type="ECO:0000313" key="4">
    <source>
        <dbReference type="Proteomes" id="UP000046392"/>
    </source>
</evidence>
<sequence>MRNYFHIALISACITIALSAYTTTIGNCERGYCPKDYSCISNYCVKGAIQANPTTSRSPTTVKPTSTSCNDKLTTCSSVKNLCTNSIYKNLLQQQCRKSCNYC</sequence>
<dbReference type="Gene3D" id="1.10.10.1870">
    <property type="entry name" value="ShTK domain-like"/>
    <property type="match status" value="1"/>
</dbReference>